<protein>
    <submittedName>
        <fullName evidence="3">CAAX prenyl protease-like protein</fullName>
    </submittedName>
</protein>
<feature type="transmembrane region" description="Helical" evidence="1">
    <location>
        <begin position="142"/>
        <end position="159"/>
    </location>
</feature>
<dbReference type="Proteomes" id="UP000280726">
    <property type="component" value="Unassembled WGS sequence"/>
</dbReference>
<feature type="transmembrane region" description="Helical" evidence="1">
    <location>
        <begin position="28"/>
        <end position="48"/>
    </location>
</feature>
<keyword evidence="3" id="KW-0645">Protease</keyword>
<evidence type="ECO:0000313" key="3">
    <source>
        <dbReference type="EMBL" id="RPF28310.1"/>
    </source>
</evidence>
<feature type="transmembrane region" description="Helical" evidence="1">
    <location>
        <begin position="229"/>
        <end position="248"/>
    </location>
</feature>
<dbReference type="Pfam" id="PF02517">
    <property type="entry name" value="Rce1-like"/>
    <property type="match status" value="1"/>
</dbReference>
<gene>
    <name evidence="3" type="ORF">EDD32_2833</name>
</gene>
<dbReference type="GO" id="GO:0080120">
    <property type="term" value="P:CAAX-box protein maturation"/>
    <property type="evidence" value="ECO:0007669"/>
    <property type="project" value="UniProtKB-ARBA"/>
</dbReference>
<accession>A0A3N4ZAN6</accession>
<dbReference type="EMBL" id="RKRA01000001">
    <property type="protein sequence ID" value="RPF28310.1"/>
    <property type="molecule type" value="Genomic_DNA"/>
</dbReference>
<feature type="transmembrane region" description="Helical" evidence="1">
    <location>
        <begin position="196"/>
        <end position="217"/>
    </location>
</feature>
<reference evidence="3 4" key="1">
    <citation type="submission" date="2018-11" db="EMBL/GenBank/DDBJ databases">
        <title>Sequencing the genomes of 1000 actinobacteria strains.</title>
        <authorList>
            <person name="Klenk H.-P."/>
        </authorList>
    </citation>
    <scope>NUCLEOTIDE SEQUENCE [LARGE SCALE GENOMIC DNA]</scope>
    <source>
        <strain evidence="3 4">DSM 14418</strain>
    </source>
</reference>
<evidence type="ECO:0000313" key="4">
    <source>
        <dbReference type="Proteomes" id="UP000280726"/>
    </source>
</evidence>
<dbReference type="GO" id="GO:0006508">
    <property type="term" value="P:proteolysis"/>
    <property type="evidence" value="ECO:0007669"/>
    <property type="project" value="UniProtKB-KW"/>
</dbReference>
<keyword evidence="4" id="KW-1185">Reference proteome</keyword>
<feature type="transmembrane region" description="Helical" evidence="1">
    <location>
        <begin position="99"/>
        <end position="121"/>
    </location>
</feature>
<proteinExistence type="predicted"/>
<evidence type="ECO:0000256" key="1">
    <source>
        <dbReference type="SAM" id="Phobius"/>
    </source>
</evidence>
<comment type="caution">
    <text evidence="3">The sequence shown here is derived from an EMBL/GenBank/DDBJ whole genome shotgun (WGS) entry which is preliminary data.</text>
</comment>
<feature type="transmembrane region" description="Helical" evidence="1">
    <location>
        <begin position="165"/>
        <end position="184"/>
    </location>
</feature>
<dbReference type="RefSeq" id="WP_123918443.1">
    <property type="nucleotide sequence ID" value="NZ_RKRA01000001.1"/>
</dbReference>
<dbReference type="InterPro" id="IPR003675">
    <property type="entry name" value="Rce1/LyrA-like_dom"/>
</dbReference>
<keyword evidence="1" id="KW-0812">Transmembrane</keyword>
<keyword evidence="1" id="KW-0472">Membrane</keyword>
<keyword evidence="1" id="KW-1133">Transmembrane helix</keyword>
<name>A0A3N4ZAN6_9MICO</name>
<dbReference type="GO" id="GO:0004175">
    <property type="term" value="F:endopeptidase activity"/>
    <property type="evidence" value="ECO:0007669"/>
    <property type="project" value="UniProtKB-ARBA"/>
</dbReference>
<keyword evidence="3" id="KW-0378">Hydrolase</keyword>
<feature type="transmembrane region" description="Helical" evidence="1">
    <location>
        <begin position="68"/>
        <end position="93"/>
    </location>
</feature>
<sequence length="273" mass="28841">MVLHHRPGHRLHPVVANASGADLPVQPFVVAGTLVGLLLPSLVITRIVDGRAGLRALWARAIETRVAVGWYLLAVLGVPVVALGIAFALIGAPTGETGALAPLLASGVLLPLALTFVPNNWWEEVAWTGFVQTRLQDRRGPVVAAVLTGILFALQHVALVAGVDLVSAVVLMLLLVVLAIPFRFLTGWVYNRTSSLFLVGLLHAMGNAVTGGSGFHTGLLARLYPEQQVATMAHLFAFFALGLVVLAVTRGRLGRQRPVGSLAARPEQRVGAV</sequence>
<dbReference type="OrthoDB" id="3693644at2"/>
<evidence type="ECO:0000259" key="2">
    <source>
        <dbReference type="Pfam" id="PF02517"/>
    </source>
</evidence>
<dbReference type="AlphaFoldDB" id="A0A3N4ZAN6"/>
<organism evidence="3 4">
    <name type="scientific">Georgenia muralis</name>
    <dbReference type="NCBI Taxonomy" id="154117"/>
    <lineage>
        <taxon>Bacteria</taxon>
        <taxon>Bacillati</taxon>
        <taxon>Actinomycetota</taxon>
        <taxon>Actinomycetes</taxon>
        <taxon>Micrococcales</taxon>
        <taxon>Bogoriellaceae</taxon>
        <taxon>Georgenia</taxon>
    </lineage>
</organism>
<feature type="domain" description="CAAX prenyl protease 2/Lysostaphin resistance protein A-like" evidence="2">
    <location>
        <begin position="108"/>
        <end position="209"/>
    </location>
</feature>